<sequence length="237" mass="26506">MRVLELLVVAVCLQAVQADKDNIVKLTKFNFDENVKRGTWMVKFYAPWCSHCQRLKPIWEKLADHAVSQEWPVKIAEVDCTVSKNICQKANVKGFPEVVLITDGKPKGKYKGEVGSAKAFEAWLSKQGVLGDSTAASSAAAAAPSEKAEARWQEAQEVVRPTATATHSKAIKAMMQNMLYRFPTESLVTNIYAYFFVTMSSVVFFYLIAFQMLEEEHEKDFGGVSPRAPPYRCVSHS</sequence>
<dbReference type="EMBL" id="CAXAMM010030779">
    <property type="protein sequence ID" value="CAK9067040.1"/>
    <property type="molecule type" value="Genomic_DNA"/>
</dbReference>
<accession>A0ABP0NX74</accession>
<protein>
    <submittedName>
        <fullName evidence="4">Thioredoxin domain-containing protein 5 (Endoplasmic reticulum resident protein 46) (ER protein 46) (ERp46) (Thioredoxin-like protein p46)</fullName>
    </submittedName>
</protein>
<dbReference type="SUPFAM" id="SSF52833">
    <property type="entry name" value="Thioredoxin-like"/>
    <property type="match status" value="1"/>
</dbReference>
<dbReference type="Gene3D" id="3.40.30.10">
    <property type="entry name" value="Glutaredoxin"/>
    <property type="match status" value="1"/>
</dbReference>
<proteinExistence type="predicted"/>
<evidence type="ECO:0000256" key="2">
    <source>
        <dbReference type="SAM" id="SignalP"/>
    </source>
</evidence>
<keyword evidence="2" id="KW-0732">Signal</keyword>
<dbReference type="InterPro" id="IPR051063">
    <property type="entry name" value="PDI"/>
</dbReference>
<reference evidence="4 5" key="1">
    <citation type="submission" date="2024-02" db="EMBL/GenBank/DDBJ databases">
        <authorList>
            <person name="Chen Y."/>
            <person name="Shah S."/>
            <person name="Dougan E. K."/>
            <person name="Thang M."/>
            <person name="Chan C."/>
        </authorList>
    </citation>
    <scope>NUCLEOTIDE SEQUENCE [LARGE SCALE GENOMIC DNA]</scope>
</reference>
<dbReference type="InterPro" id="IPR036249">
    <property type="entry name" value="Thioredoxin-like_sf"/>
</dbReference>
<dbReference type="PANTHER" id="PTHR45672">
    <property type="entry name" value="PROTEIN DISULFIDE-ISOMERASE C17H9.14C-RELATED"/>
    <property type="match status" value="1"/>
</dbReference>
<feature type="transmembrane region" description="Helical" evidence="1">
    <location>
        <begin position="191"/>
        <end position="209"/>
    </location>
</feature>
<keyword evidence="1" id="KW-0472">Membrane</keyword>
<dbReference type="InterPro" id="IPR013766">
    <property type="entry name" value="Thioredoxin_domain"/>
</dbReference>
<keyword evidence="5" id="KW-1185">Reference proteome</keyword>
<feature type="chain" id="PRO_5047162305" evidence="2">
    <location>
        <begin position="19"/>
        <end position="237"/>
    </location>
</feature>
<gene>
    <name evidence="4" type="ORF">SCF082_LOCUS34007</name>
</gene>
<evidence type="ECO:0000259" key="3">
    <source>
        <dbReference type="PROSITE" id="PS51352"/>
    </source>
</evidence>
<name>A0ABP0NX74_9DINO</name>
<evidence type="ECO:0000313" key="5">
    <source>
        <dbReference type="Proteomes" id="UP001642464"/>
    </source>
</evidence>
<dbReference type="Proteomes" id="UP001642464">
    <property type="component" value="Unassembled WGS sequence"/>
</dbReference>
<evidence type="ECO:0000256" key="1">
    <source>
        <dbReference type="SAM" id="Phobius"/>
    </source>
</evidence>
<organism evidence="4 5">
    <name type="scientific">Durusdinium trenchii</name>
    <dbReference type="NCBI Taxonomy" id="1381693"/>
    <lineage>
        <taxon>Eukaryota</taxon>
        <taxon>Sar</taxon>
        <taxon>Alveolata</taxon>
        <taxon>Dinophyceae</taxon>
        <taxon>Suessiales</taxon>
        <taxon>Symbiodiniaceae</taxon>
        <taxon>Durusdinium</taxon>
    </lineage>
</organism>
<dbReference type="Pfam" id="PF00085">
    <property type="entry name" value="Thioredoxin"/>
    <property type="match status" value="1"/>
</dbReference>
<feature type="signal peptide" evidence="2">
    <location>
        <begin position="1"/>
        <end position="18"/>
    </location>
</feature>
<keyword evidence="1" id="KW-1133">Transmembrane helix</keyword>
<comment type="caution">
    <text evidence="4">The sequence shown here is derived from an EMBL/GenBank/DDBJ whole genome shotgun (WGS) entry which is preliminary data.</text>
</comment>
<keyword evidence="1" id="KW-0812">Transmembrane</keyword>
<evidence type="ECO:0000313" key="4">
    <source>
        <dbReference type="EMBL" id="CAK9067040.1"/>
    </source>
</evidence>
<dbReference type="PROSITE" id="PS51352">
    <property type="entry name" value="THIOREDOXIN_2"/>
    <property type="match status" value="1"/>
</dbReference>
<feature type="domain" description="Thioredoxin" evidence="3">
    <location>
        <begin position="4"/>
        <end position="129"/>
    </location>
</feature>